<gene>
    <name evidence="1" type="ORF">E4P82_11340</name>
</gene>
<evidence type="ECO:0000313" key="1">
    <source>
        <dbReference type="EMBL" id="NMQ19742.1"/>
    </source>
</evidence>
<protein>
    <recommendedName>
        <fullName evidence="3">CopG family transcriptional regulator</fullName>
    </recommendedName>
</protein>
<dbReference type="EMBL" id="SPMZ01000030">
    <property type="protein sequence ID" value="NMQ19742.1"/>
    <property type="molecule type" value="Genomic_DNA"/>
</dbReference>
<name>A0ABX1TM03_9GAMM</name>
<organism evidence="1 2">
    <name type="scientific">Candidatus Competibacter phosphatis</name>
    <dbReference type="NCBI Taxonomy" id="221280"/>
    <lineage>
        <taxon>Bacteria</taxon>
        <taxon>Pseudomonadati</taxon>
        <taxon>Pseudomonadota</taxon>
        <taxon>Gammaproteobacteria</taxon>
        <taxon>Candidatus Competibacteraceae</taxon>
        <taxon>Candidatus Competibacter</taxon>
    </lineage>
</organism>
<sequence length="74" mass="8967">MKNITFSAEETLIQQAREVAHRHKTTLNQAFRLWLESYARQQDVERFNQLLDHLQGRLHSGGRRFSREEMNERR</sequence>
<accession>A0ABX1TM03</accession>
<evidence type="ECO:0000313" key="2">
    <source>
        <dbReference type="Proteomes" id="UP000760480"/>
    </source>
</evidence>
<comment type="caution">
    <text evidence="1">The sequence shown here is derived from an EMBL/GenBank/DDBJ whole genome shotgun (WGS) entry which is preliminary data.</text>
</comment>
<evidence type="ECO:0008006" key="3">
    <source>
        <dbReference type="Google" id="ProtNLM"/>
    </source>
</evidence>
<keyword evidence="2" id="KW-1185">Reference proteome</keyword>
<reference evidence="1 2" key="1">
    <citation type="submission" date="2019-03" db="EMBL/GenBank/DDBJ databases">
        <title>Metabolic reconstructions from genomes of highly enriched 'Candidatus Accumulibacter' and 'Candidatus Competibacter' bioreactor populations.</title>
        <authorList>
            <person name="Annavajhala M.K."/>
            <person name="Welles L."/>
            <person name="Abbas B."/>
            <person name="Sorokin D."/>
            <person name="Park H."/>
            <person name="Van Loosdrecht M."/>
            <person name="Chandran K."/>
        </authorList>
    </citation>
    <scope>NUCLEOTIDE SEQUENCE [LARGE SCALE GENOMIC DNA]</scope>
    <source>
        <strain evidence="1 2">SBR_G</strain>
    </source>
</reference>
<proteinExistence type="predicted"/>
<dbReference type="Proteomes" id="UP000760480">
    <property type="component" value="Unassembled WGS sequence"/>
</dbReference>